<name>S9W6N4_SCHCR</name>
<dbReference type="Pfam" id="PF00501">
    <property type="entry name" value="AMP-binding"/>
    <property type="match status" value="1"/>
</dbReference>
<evidence type="ECO:0000259" key="3">
    <source>
        <dbReference type="Pfam" id="PF24919"/>
    </source>
</evidence>
<gene>
    <name evidence="4" type="ORF">SPOG_04092</name>
</gene>
<sequence length="1465" mass="167769">MSFRNLFAFHKKTPLYAIEDEFVEEDEDEEKAFELSKLILPANNTFSQKLNENITIQFTKKFENIKIHPTLSSKSQDVMNQFNENQINLILKVDDEETRSKNHALTKKISKKLIKDIFSTKQNPHLQYTVHRKAKFEINDPKNPSFSMMNFQTITSVLSYRSHISPKAIAHIFLDKKGREVYQCSWEKFSNKADRFAKVVKKQVGLPPGTKVILYYRKLELAEYLISLFGCLLLGLIVVPVHPSLSLHQLAYVVKKEKVKVAFTTESTFRIFVKDSELGNKDEIEWWKSTDFIHYKLEVNPQLNYQASPQDIALIDYVFESPSHPTRAIYKHHTIMNQVKCLISSIITHPASRQKCASVDLQSVEEIFLTNFQPYSMLGLIMGVFNSLFSGYQTIFCETDVLNTPGLLVYILTKYRVSRALFDYASLKQTVYNYQEDPMPTLHYKKNYIPDLSNLKLCMVECTVVDPEFKMIASDRWLYPLGNTNPKEVITPILCLQKFGGIPISFKDWMINSNEQPTERTEDDLYHEILVLRESIEKGLVDIVPFLDINKYSTNDILCLSPFWYPIPESSVAIVNNPTQEICEEGKIGNLWIYSDCLPTYLEEGNASHTSHKVNTDFSQSSDVFLDSGLKGFLYNKKIFILGYESEQLKLSKQVLKDGLVIRESRTYHSFYLIKALINLISGIFDGVVIDLQVNDYAHPVIILESPLLKQSYVHLLNTIDDYSLRNSLTEIAESTYNIMKAVFGIDVLCVLIAPSKSLPRTRCSESHTISPENCKISFLSGTLPVSYFRFFLKAILPDVIPKVAFSKNIWCRELEVERIASLENMNKQFMTSPKSNHILSRATDHLLNYFTILDFFKNRISKSPDGLSFAVHDSIFKHNVNISWKAFENKVASLIEYMQLTIKTRPNQFALLLYNDPYEFVVALYGCFFMGVCAIPFQIHAIDHVVKEIEEIIRLRDQYRVSFILVDESTYTNIKSRDNFHHLQQVCNEKRVKIPKMYITNDLPTSKRSLKKLVSKKSKEQYTKDKVVLVTLSRLADGSTLSVNFSHFDLLNYCREQKEFIFDDNDSSLLGGIEFGSGIGLLHTALLGVYTGLPTVLVSVSCNRYRENSILQIMLKNHITKSVLPMNFLLNILEKTQTCEHESLNDMIKCIVVPCYEKPKTSKVTAIIENMLRLNLKIEMIKFAYCHPLNPLICWGDEQSINDMKGDFDTNDLKKGFITSNSYNQKKGNTLYGLGTNCLHNDICVVHPESKRNCYEGEIGEVWISARHGSYCAFDERNAGSELLIEENLKKKQYFRSGYLGFIQSKSLDSENSEKALKILYVLGAIWNTLEQNGLNHFVSDIEETVEQVHPNICSEGCMAFKAADHFTLLVEVCNMQKLTSLVPTIAATVLVTHKIIVDKIAFVPQGVLLRWATGEKRRCDMLKKWVACRINMAKVFTISQEALSSRSQGSSDFCYNSESTIAS</sequence>
<dbReference type="Pfam" id="PF24919">
    <property type="entry name" value="Mug62"/>
    <property type="match status" value="1"/>
</dbReference>
<evidence type="ECO:0000313" key="5">
    <source>
        <dbReference type="Proteomes" id="UP000015464"/>
    </source>
</evidence>
<dbReference type="STRING" id="653667.S9W6N4"/>
<protein>
    <submittedName>
        <fullName evidence="4">AMP binding enzyme</fullName>
    </submittedName>
</protein>
<dbReference type="eggNOG" id="KOG3628">
    <property type="taxonomic scope" value="Eukaryota"/>
</dbReference>
<dbReference type="HOGENOM" id="CLU_000737_0_0_1"/>
<proteinExistence type="predicted"/>
<evidence type="ECO:0000259" key="1">
    <source>
        <dbReference type="Pfam" id="PF00501"/>
    </source>
</evidence>
<dbReference type="Gene3D" id="3.30.300.30">
    <property type="match status" value="1"/>
</dbReference>
<dbReference type="PANTHER" id="PTHR22754:SF42">
    <property type="entry name" value="MEIOTICALLY UP-REGULATED GENE 62 PROTEIN"/>
    <property type="match status" value="1"/>
</dbReference>
<dbReference type="InterPro" id="IPR000873">
    <property type="entry name" value="AMP-dep_synth/lig_dom"/>
</dbReference>
<organism evidence="4 5">
    <name type="scientific">Schizosaccharomyces cryophilus (strain OY26 / ATCC MYA-4695 / CBS 11777 / NBRC 106824 / NRRL Y48691)</name>
    <name type="common">Fission yeast</name>
    <dbReference type="NCBI Taxonomy" id="653667"/>
    <lineage>
        <taxon>Eukaryota</taxon>
        <taxon>Fungi</taxon>
        <taxon>Dikarya</taxon>
        <taxon>Ascomycota</taxon>
        <taxon>Taphrinomycotina</taxon>
        <taxon>Schizosaccharomycetes</taxon>
        <taxon>Schizosaccharomycetales</taxon>
        <taxon>Schizosaccharomycetaceae</taxon>
        <taxon>Schizosaccharomyces</taxon>
    </lineage>
</organism>
<dbReference type="PANTHER" id="PTHR22754">
    <property type="entry name" value="DISCO-INTERACTING PROTEIN 2 DIP2 -RELATED"/>
    <property type="match status" value="1"/>
</dbReference>
<feature type="domain" description="Meiotically up-regulated gene 62 protein-like alpha-beta" evidence="3">
    <location>
        <begin position="652"/>
        <end position="797"/>
    </location>
</feature>
<evidence type="ECO:0000259" key="2">
    <source>
        <dbReference type="Pfam" id="PF23024"/>
    </source>
</evidence>
<dbReference type="GeneID" id="25038406"/>
<dbReference type="OrthoDB" id="69964at2759"/>
<keyword evidence="5" id="KW-1185">Reference proteome</keyword>
<reference evidence="4 5" key="1">
    <citation type="journal article" date="2011" name="Science">
        <title>Comparative functional genomics of the fission yeasts.</title>
        <authorList>
            <person name="Rhind N."/>
            <person name="Chen Z."/>
            <person name="Yassour M."/>
            <person name="Thompson D.A."/>
            <person name="Haas B.J."/>
            <person name="Habib N."/>
            <person name="Wapinski I."/>
            <person name="Roy S."/>
            <person name="Lin M.F."/>
            <person name="Heiman D.I."/>
            <person name="Young S.K."/>
            <person name="Furuya K."/>
            <person name="Guo Y."/>
            <person name="Pidoux A."/>
            <person name="Chen H.M."/>
            <person name="Robbertse B."/>
            <person name="Goldberg J.M."/>
            <person name="Aoki K."/>
            <person name="Bayne E.H."/>
            <person name="Berlin A.M."/>
            <person name="Desjardins C.A."/>
            <person name="Dobbs E."/>
            <person name="Dukaj L."/>
            <person name="Fan L."/>
            <person name="FitzGerald M.G."/>
            <person name="French C."/>
            <person name="Gujja S."/>
            <person name="Hansen K."/>
            <person name="Keifenheim D."/>
            <person name="Levin J.Z."/>
            <person name="Mosher R.A."/>
            <person name="Mueller C.A."/>
            <person name="Pfiffner J."/>
            <person name="Priest M."/>
            <person name="Russ C."/>
            <person name="Smialowska A."/>
            <person name="Swoboda P."/>
            <person name="Sykes S.M."/>
            <person name="Vaughn M."/>
            <person name="Vengrova S."/>
            <person name="Yoder R."/>
            <person name="Zeng Q."/>
            <person name="Allshire R."/>
            <person name="Baulcombe D."/>
            <person name="Birren B.W."/>
            <person name="Brown W."/>
            <person name="Ekwall K."/>
            <person name="Kellis M."/>
            <person name="Leatherwood J."/>
            <person name="Levin H."/>
            <person name="Margalit H."/>
            <person name="Martienssen R."/>
            <person name="Nieduszynski C.A."/>
            <person name="Spatafora J.W."/>
            <person name="Friedman N."/>
            <person name="Dalgaard J.Z."/>
            <person name="Baumann P."/>
            <person name="Niki H."/>
            <person name="Regev A."/>
            <person name="Nusbaum C."/>
        </authorList>
    </citation>
    <scope>NUCLEOTIDE SEQUENCE [LARGE SCALE GENOMIC DNA]</scope>
    <source>
        <strain evidence="5">OY26 / ATCC MYA-4695 / CBS 11777 / NBRC 106824 / NRRL Y48691</strain>
    </source>
</reference>
<dbReference type="InterPro" id="IPR025110">
    <property type="entry name" value="AMP-bd_C"/>
</dbReference>
<dbReference type="SUPFAM" id="SSF56801">
    <property type="entry name" value="Acetyl-CoA synthetase-like"/>
    <property type="match status" value="2"/>
</dbReference>
<evidence type="ECO:0000313" key="4">
    <source>
        <dbReference type="EMBL" id="EPY54199.1"/>
    </source>
</evidence>
<accession>S9W6N4</accession>
<dbReference type="InterPro" id="IPR045851">
    <property type="entry name" value="AMP-bd_C_sf"/>
</dbReference>
<dbReference type="OMA" id="FYACLYI"/>
<dbReference type="InterPro" id="IPR042099">
    <property type="entry name" value="ANL_N_sf"/>
</dbReference>
<dbReference type="RefSeq" id="XP_013021808.1">
    <property type="nucleotide sequence ID" value="XM_013166354.1"/>
</dbReference>
<dbReference type="Pfam" id="PF23024">
    <property type="entry name" value="AMP-dom_DIP2-like"/>
    <property type="match status" value="1"/>
</dbReference>
<feature type="domain" description="AMP-binding enzyme C-terminal" evidence="2">
    <location>
        <begin position="1329"/>
        <end position="1435"/>
    </location>
</feature>
<dbReference type="InterPro" id="IPR056881">
    <property type="entry name" value="Mug62_dom"/>
</dbReference>
<dbReference type="Gene3D" id="3.40.50.12780">
    <property type="entry name" value="N-terminal domain of ligase-like"/>
    <property type="match status" value="2"/>
</dbReference>
<dbReference type="Proteomes" id="UP000015464">
    <property type="component" value="Unassembled WGS sequence"/>
</dbReference>
<feature type="domain" description="AMP-dependent synthetase/ligase" evidence="1">
    <location>
        <begin position="166"/>
        <end position="422"/>
    </location>
</feature>
<dbReference type="GO" id="GO:0005829">
    <property type="term" value="C:cytosol"/>
    <property type="evidence" value="ECO:0007669"/>
    <property type="project" value="TreeGrafter"/>
</dbReference>
<dbReference type="EMBL" id="KE546988">
    <property type="protein sequence ID" value="EPY54199.1"/>
    <property type="molecule type" value="Genomic_DNA"/>
</dbReference>